<evidence type="ECO:0000313" key="1">
    <source>
        <dbReference type="EMBL" id="KAG2571811.1"/>
    </source>
</evidence>
<proteinExistence type="predicted"/>
<sequence length="172" mass="19053">MANGQHIRNCRRWSISLWTSRILVENQQDPHATPPPSPAAIRGVSYHCLFGPSKSSRVVVLASGQFHRRRDPHACCYSLTGDGCVICESHGHRARRSCGAAEERIGKGSGRWGLGRTTTDGEEQQAAIGSEIASDWVGAARAGWRCLLAHLSMMDNYQKSKYCRNSSLFRNR</sequence>
<dbReference type="Proteomes" id="UP000823388">
    <property type="component" value="Chromosome 7K"/>
</dbReference>
<dbReference type="AlphaFoldDB" id="A0A8T0QAB5"/>
<reference evidence="1" key="1">
    <citation type="submission" date="2020-05" db="EMBL/GenBank/DDBJ databases">
        <title>WGS assembly of Panicum virgatum.</title>
        <authorList>
            <person name="Lovell J.T."/>
            <person name="Jenkins J."/>
            <person name="Shu S."/>
            <person name="Juenger T.E."/>
            <person name="Schmutz J."/>
        </authorList>
    </citation>
    <scope>NUCLEOTIDE SEQUENCE</scope>
    <source>
        <strain evidence="1">AP13</strain>
    </source>
</reference>
<keyword evidence="2" id="KW-1185">Reference proteome</keyword>
<dbReference type="EMBL" id="CM029049">
    <property type="protein sequence ID" value="KAG2571811.1"/>
    <property type="molecule type" value="Genomic_DNA"/>
</dbReference>
<accession>A0A8T0QAB5</accession>
<gene>
    <name evidence="1" type="ORF">PVAP13_7KG120490</name>
</gene>
<evidence type="ECO:0000313" key="2">
    <source>
        <dbReference type="Proteomes" id="UP000823388"/>
    </source>
</evidence>
<name>A0A8T0QAB5_PANVG</name>
<organism evidence="1 2">
    <name type="scientific">Panicum virgatum</name>
    <name type="common">Blackwell switchgrass</name>
    <dbReference type="NCBI Taxonomy" id="38727"/>
    <lineage>
        <taxon>Eukaryota</taxon>
        <taxon>Viridiplantae</taxon>
        <taxon>Streptophyta</taxon>
        <taxon>Embryophyta</taxon>
        <taxon>Tracheophyta</taxon>
        <taxon>Spermatophyta</taxon>
        <taxon>Magnoliopsida</taxon>
        <taxon>Liliopsida</taxon>
        <taxon>Poales</taxon>
        <taxon>Poaceae</taxon>
        <taxon>PACMAD clade</taxon>
        <taxon>Panicoideae</taxon>
        <taxon>Panicodae</taxon>
        <taxon>Paniceae</taxon>
        <taxon>Panicinae</taxon>
        <taxon>Panicum</taxon>
        <taxon>Panicum sect. Hiantes</taxon>
    </lineage>
</organism>
<comment type="caution">
    <text evidence="1">The sequence shown here is derived from an EMBL/GenBank/DDBJ whole genome shotgun (WGS) entry which is preliminary data.</text>
</comment>
<protein>
    <submittedName>
        <fullName evidence="1">Uncharacterized protein</fullName>
    </submittedName>
</protein>